<dbReference type="GeneID" id="115888263"/>
<accession>A0A6J2YIE1</accession>
<dbReference type="RefSeq" id="XP_030763793.1">
    <property type="nucleotide sequence ID" value="XM_030907933.1"/>
</dbReference>
<protein>
    <submittedName>
        <fullName evidence="3">Mucin-2-like</fullName>
    </submittedName>
</protein>
<dbReference type="InParanoid" id="A0A6J2YIE1"/>
<gene>
    <name evidence="3" type="primary">LOC115888263</name>
</gene>
<evidence type="ECO:0000313" key="3">
    <source>
        <dbReference type="RefSeq" id="XP_030763793.1"/>
    </source>
</evidence>
<feature type="region of interest" description="Disordered" evidence="1">
    <location>
        <begin position="67"/>
        <end position="176"/>
    </location>
</feature>
<evidence type="ECO:0000313" key="2">
    <source>
        <dbReference type="Proteomes" id="UP000504635"/>
    </source>
</evidence>
<feature type="compositionally biased region" description="Polar residues" evidence="1">
    <location>
        <begin position="84"/>
        <end position="131"/>
    </location>
</feature>
<keyword evidence="2" id="KW-1185">Reference proteome</keyword>
<sequence length="318" mass="35466">MFTRSMRSGRLDKSFESSNIQVNNLEKLICINQIPSNIYLKNDEINLQQLEQQLKAPEIRKYQKLLPSPQPQSRAFSTYARDPSSITPKTYSLNVNTTPPTTSRTYSLFTRTAPSTSTKSYPANVQTTPSRTATNYSSNAQSTSSSVFKASSSNTPSTSSRTATPSTSSRTANESKAARIVRRFGETEAEKTFILTGTVERVIKWGKIFQNHFCYFEVIAAVISLTPGKFLLEKTMLLRDRKGPILQVSYFSTATHINIEDFHLGQFLRVMGRMTGANIMAAHTIRAASTPEIESLPRMCYICDHAVNSFCGEVLPLV</sequence>
<feature type="compositionally biased region" description="Low complexity" evidence="1">
    <location>
        <begin position="132"/>
        <end position="172"/>
    </location>
</feature>
<dbReference type="KEGG" id="soy:115888263"/>
<evidence type="ECO:0000256" key="1">
    <source>
        <dbReference type="SAM" id="MobiDB-lite"/>
    </source>
</evidence>
<dbReference type="AlphaFoldDB" id="A0A6J2YIE1"/>
<reference evidence="3" key="1">
    <citation type="submission" date="2025-08" db="UniProtKB">
        <authorList>
            <consortium name="RefSeq"/>
        </authorList>
    </citation>
    <scope>IDENTIFICATION</scope>
    <source>
        <tissue evidence="3">Gonads</tissue>
    </source>
</reference>
<dbReference type="OrthoDB" id="6591917at2759"/>
<proteinExistence type="predicted"/>
<dbReference type="Proteomes" id="UP000504635">
    <property type="component" value="Unplaced"/>
</dbReference>
<organism evidence="2 3">
    <name type="scientific">Sitophilus oryzae</name>
    <name type="common">Rice weevil</name>
    <name type="synonym">Curculio oryzae</name>
    <dbReference type="NCBI Taxonomy" id="7048"/>
    <lineage>
        <taxon>Eukaryota</taxon>
        <taxon>Metazoa</taxon>
        <taxon>Ecdysozoa</taxon>
        <taxon>Arthropoda</taxon>
        <taxon>Hexapoda</taxon>
        <taxon>Insecta</taxon>
        <taxon>Pterygota</taxon>
        <taxon>Neoptera</taxon>
        <taxon>Endopterygota</taxon>
        <taxon>Coleoptera</taxon>
        <taxon>Polyphaga</taxon>
        <taxon>Cucujiformia</taxon>
        <taxon>Curculionidae</taxon>
        <taxon>Dryophthorinae</taxon>
        <taxon>Sitophilus</taxon>
    </lineage>
</organism>
<name>A0A6J2YIE1_SITOR</name>